<organism evidence="1">
    <name type="scientific">marine sediment metagenome</name>
    <dbReference type="NCBI Taxonomy" id="412755"/>
    <lineage>
        <taxon>unclassified sequences</taxon>
        <taxon>metagenomes</taxon>
        <taxon>ecological metagenomes</taxon>
    </lineage>
</organism>
<dbReference type="InterPro" id="IPR043707">
    <property type="entry name" value="DUF5647"/>
</dbReference>
<dbReference type="AlphaFoldDB" id="X1GFA4"/>
<evidence type="ECO:0000313" key="1">
    <source>
        <dbReference type="EMBL" id="GAH40299.1"/>
    </source>
</evidence>
<accession>X1GFA4</accession>
<name>X1GFA4_9ZZZZ</name>
<reference evidence="1" key="1">
    <citation type="journal article" date="2014" name="Front. Microbiol.">
        <title>High frequency of phylogenetically diverse reductive dehalogenase-homologous genes in deep subseafloor sedimentary metagenomes.</title>
        <authorList>
            <person name="Kawai M."/>
            <person name="Futagami T."/>
            <person name="Toyoda A."/>
            <person name="Takaki Y."/>
            <person name="Nishi S."/>
            <person name="Hori S."/>
            <person name="Arai W."/>
            <person name="Tsubouchi T."/>
            <person name="Morono Y."/>
            <person name="Uchiyama I."/>
            <person name="Ito T."/>
            <person name="Fujiyama A."/>
            <person name="Inagaki F."/>
            <person name="Takami H."/>
        </authorList>
    </citation>
    <scope>NUCLEOTIDE SEQUENCE</scope>
    <source>
        <strain evidence="1">Expedition CK06-06</strain>
    </source>
</reference>
<comment type="caution">
    <text evidence="1">The sequence shown here is derived from an EMBL/GenBank/DDBJ whole genome shotgun (WGS) entry which is preliminary data.</text>
</comment>
<proteinExistence type="predicted"/>
<protein>
    <submittedName>
        <fullName evidence="1">Uncharacterized protein</fullName>
    </submittedName>
</protein>
<dbReference type="Pfam" id="PF18882">
    <property type="entry name" value="DUF5647"/>
    <property type="match status" value="1"/>
</dbReference>
<gene>
    <name evidence="1" type="ORF">S03H2_20831</name>
</gene>
<sequence length="83" mass="9548">MEYVLLSGVSSFRFPEYPEYAERIPKEATISMQIEGDEEFNRWSRELAQSQAEAGQPIVYVRVKRLGAIRSRIEELELEGVAP</sequence>
<dbReference type="EMBL" id="BARU01011029">
    <property type="protein sequence ID" value="GAH40299.1"/>
    <property type="molecule type" value="Genomic_DNA"/>
</dbReference>